<dbReference type="InterPro" id="IPR036388">
    <property type="entry name" value="WH-like_DNA-bd_sf"/>
</dbReference>
<comment type="similarity">
    <text evidence="1">Belongs to the ROK (NagC/XylR) family.</text>
</comment>
<proteinExistence type="inferred from homology"/>
<protein>
    <submittedName>
        <fullName evidence="2">ROK family protein</fullName>
    </submittedName>
</protein>
<evidence type="ECO:0000313" key="2">
    <source>
        <dbReference type="EMBL" id="AZR06989.1"/>
    </source>
</evidence>
<evidence type="ECO:0000313" key="3">
    <source>
        <dbReference type="Proteomes" id="UP000275951"/>
    </source>
</evidence>
<evidence type="ECO:0000256" key="1">
    <source>
        <dbReference type="ARBA" id="ARBA00006479"/>
    </source>
</evidence>
<name>A0A3Q9GFZ9_9ACTO</name>
<accession>A0A3Q9GFZ9</accession>
<dbReference type="InterPro" id="IPR043129">
    <property type="entry name" value="ATPase_NBD"/>
</dbReference>
<dbReference type="Gene3D" id="1.10.10.10">
    <property type="entry name" value="Winged helix-like DNA-binding domain superfamily/Winged helix DNA-binding domain"/>
    <property type="match status" value="1"/>
</dbReference>
<sequence length="386" mass="40552">MKVAKKNSPTVSVDLLDAAYAMIKSGAATRRSDLVRAMGISASTASNVARSLIEQNLIREIESRRSTGGRPAKVLQSTQGSEVVAVAEVGSHHLRFGLADSIHPLQCIDEVLFDMLGTPEEAMSTLVEQWEKLRAAAFPEHSIGALGISIASPVEAESRRLVLPARLPGWHHADLRQILFDLTGLPAWIENDTRACALGELPYSPVESFIYVKAGTGIGGALVIDGELYQGAGGFAGDISHSRVDPDMDDLCACGRRGCLEAIASGATIRKRALAAGLDVEDRSIVTASLSDVPEINPFVRQSAELIGRALGPIVNFINPGAIYVGGALSGLGVFMSSLRASVFNVASSTASQDLIIEPAPNGANAPLMGVAREAFRLAGASCKKG</sequence>
<dbReference type="Pfam" id="PF00480">
    <property type="entry name" value="ROK"/>
    <property type="match status" value="1"/>
</dbReference>
<dbReference type="InterPro" id="IPR036390">
    <property type="entry name" value="WH_DNA-bd_sf"/>
</dbReference>
<dbReference type="Gene3D" id="3.30.420.40">
    <property type="match status" value="2"/>
</dbReference>
<gene>
    <name evidence="2" type="ORF">EBQ10_06545</name>
</gene>
<dbReference type="PANTHER" id="PTHR18964">
    <property type="entry name" value="ROK (REPRESSOR, ORF, KINASE) FAMILY"/>
    <property type="match status" value="1"/>
</dbReference>
<dbReference type="AlphaFoldDB" id="A0A3Q9GFZ9"/>
<dbReference type="PANTHER" id="PTHR18964:SF173">
    <property type="entry name" value="GLUCOKINASE"/>
    <property type="match status" value="1"/>
</dbReference>
<dbReference type="SUPFAM" id="SSF46785">
    <property type="entry name" value="Winged helix' DNA-binding domain"/>
    <property type="match status" value="1"/>
</dbReference>
<dbReference type="EMBL" id="CP033905">
    <property type="protein sequence ID" value="AZR06989.1"/>
    <property type="molecule type" value="Genomic_DNA"/>
</dbReference>
<reference evidence="2 3" key="1">
    <citation type="submission" date="2018-11" db="EMBL/GenBank/DDBJ databases">
        <title>Multidrug-resistant genes are associated with an 42-kb island TGI1 carrying a complex class 1 integron in a Trueperella pyogenes.</title>
        <authorList>
            <person name="Dong W."/>
        </authorList>
    </citation>
    <scope>NUCLEOTIDE SEQUENCE [LARGE SCALE GENOMIC DNA]</scope>
    <source>
        <strain evidence="2 3">TP4</strain>
    </source>
</reference>
<dbReference type="InterPro" id="IPR000600">
    <property type="entry name" value="ROK"/>
</dbReference>
<dbReference type="Proteomes" id="UP000275951">
    <property type="component" value="Chromosome"/>
</dbReference>
<dbReference type="SUPFAM" id="SSF53067">
    <property type="entry name" value="Actin-like ATPase domain"/>
    <property type="match status" value="1"/>
</dbReference>
<organism evidence="2 3">
    <name type="scientific">Trueperella pyogenes</name>
    <dbReference type="NCBI Taxonomy" id="1661"/>
    <lineage>
        <taxon>Bacteria</taxon>
        <taxon>Bacillati</taxon>
        <taxon>Actinomycetota</taxon>
        <taxon>Actinomycetes</taxon>
        <taxon>Actinomycetales</taxon>
        <taxon>Actinomycetaceae</taxon>
        <taxon>Trueperella</taxon>
    </lineage>
</organism>